<dbReference type="Pfam" id="PF04424">
    <property type="entry name" value="MINDY_DUB"/>
    <property type="match status" value="1"/>
</dbReference>
<reference evidence="3" key="3">
    <citation type="submission" date="2018-08" db="UniProtKB">
        <authorList>
            <consortium name="EnsemblPlants"/>
        </authorList>
    </citation>
    <scope>IDENTIFICATION</scope>
    <source>
        <strain evidence="3">cv. Bd21</strain>
    </source>
</reference>
<accession>I1GZB1</accession>
<dbReference type="InterPro" id="IPR007518">
    <property type="entry name" value="MINDY"/>
</dbReference>
<dbReference type="Proteomes" id="UP000008810">
    <property type="component" value="Chromosome 1"/>
</dbReference>
<dbReference type="STRING" id="15368.I1GZB1"/>
<evidence type="ECO:0000313" key="4">
    <source>
        <dbReference type="Proteomes" id="UP000008810"/>
    </source>
</evidence>
<evidence type="ECO:0000313" key="2">
    <source>
        <dbReference type="EMBL" id="KQK18741.1"/>
    </source>
</evidence>
<keyword evidence="4" id="KW-1185">Reference proteome</keyword>
<dbReference type="InterPro" id="IPR033979">
    <property type="entry name" value="MINDY_domain"/>
</dbReference>
<reference evidence="2" key="2">
    <citation type="submission" date="2017-06" db="EMBL/GenBank/DDBJ databases">
        <title>WGS assembly of Brachypodium distachyon.</title>
        <authorList>
            <consortium name="The International Brachypodium Initiative"/>
            <person name="Lucas S."/>
            <person name="Harmon-Smith M."/>
            <person name="Lail K."/>
            <person name="Tice H."/>
            <person name="Grimwood J."/>
            <person name="Bruce D."/>
            <person name="Barry K."/>
            <person name="Shu S."/>
            <person name="Lindquist E."/>
            <person name="Wang M."/>
            <person name="Pitluck S."/>
            <person name="Vogel J.P."/>
            <person name="Garvin D.F."/>
            <person name="Mockler T.C."/>
            <person name="Schmutz J."/>
            <person name="Rokhsar D."/>
            <person name="Bevan M.W."/>
        </authorList>
    </citation>
    <scope>NUCLEOTIDE SEQUENCE</scope>
    <source>
        <strain evidence="2">Bd21</strain>
    </source>
</reference>
<dbReference type="AlphaFoldDB" id="I1GZB1"/>
<reference evidence="2 3" key="1">
    <citation type="journal article" date="2010" name="Nature">
        <title>Genome sequencing and analysis of the model grass Brachypodium distachyon.</title>
        <authorList>
            <consortium name="International Brachypodium Initiative"/>
        </authorList>
    </citation>
    <scope>NUCLEOTIDE SEQUENCE [LARGE SCALE GENOMIC DNA]</scope>
    <source>
        <strain evidence="2 3">Bd21</strain>
    </source>
</reference>
<proteinExistence type="predicted"/>
<dbReference type="OrthoDB" id="10261212at2759"/>
<organism evidence="3">
    <name type="scientific">Brachypodium distachyon</name>
    <name type="common">Purple false brome</name>
    <name type="synonym">Trachynia distachya</name>
    <dbReference type="NCBI Taxonomy" id="15368"/>
    <lineage>
        <taxon>Eukaryota</taxon>
        <taxon>Viridiplantae</taxon>
        <taxon>Streptophyta</taxon>
        <taxon>Embryophyta</taxon>
        <taxon>Tracheophyta</taxon>
        <taxon>Spermatophyta</taxon>
        <taxon>Magnoliopsida</taxon>
        <taxon>Liliopsida</taxon>
        <taxon>Poales</taxon>
        <taxon>Poaceae</taxon>
        <taxon>BOP clade</taxon>
        <taxon>Pooideae</taxon>
        <taxon>Stipodae</taxon>
        <taxon>Brachypodieae</taxon>
        <taxon>Brachypodium</taxon>
    </lineage>
</organism>
<dbReference type="PANTHER" id="PTHR18063">
    <property type="entry name" value="NF-E2 INDUCIBLE PROTEIN"/>
    <property type="match status" value="1"/>
</dbReference>
<evidence type="ECO:0000313" key="3">
    <source>
        <dbReference type="EnsemblPlants" id="KQK18741"/>
    </source>
</evidence>
<name>I1GZB1_BRADI</name>
<protein>
    <recommendedName>
        <fullName evidence="1">MINDY deubiquitinase domain-containing protein</fullName>
    </recommendedName>
</protein>
<gene>
    <name evidence="2" type="ORF">BRADI_1g44400v3</name>
</gene>
<dbReference type="InParanoid" id="I1GZB1"/>
<dbReference type="EMBL" id="CM000880">
    <property type="protein sequence ID" value="KQK18741.1"/>
    <property type="molecule type" value="Genomic_DNA"/>
</dbReference>
<dbReference type="Gramene" id="KQK18741">
    <property type="protein sequence ID" value="KQK18741"/>
    <property type="gene ID" value="BRADI_1g44400v3"/>
</dbReference>
<dbReference type="HOGENOM" id="CLU_1761279_0_0_1"/>
<dbReference type="GO" id="GO:1990380">
    <property type="term" value="F:K48-linked deubiquitinase activity"/>
    <property type="evidence" value="ECO:0007669"/>
    <property type="project" value="InterPro"/>
</dbReference>
<feature type="domain" description="MINDY deubiquitinase" evidence="1">
    <location>
        <begin position="2"/>
        <end position="59"/>
    </location>
</feature>
<dbReference type="GO" id="GO:0004843">
    <property type="term" value="F:cysteine-type deubiquitinase activity"/>
    <property type="evidence" value="ECO:0007669"/>
    <property type="project" value="InterPro"/>
</dbReference>
<dbReference type="PANTHER" id="PTHR18063:SF17">
    <property type="entry name" value="MINDY DEUBIQUITINASE DOMAIN-CONTAINING PROTEIN"/>
    <property type="match status" value="1"/>
</dbReference>
<evidence type="ECO:0000259" key="1">
    <source>
        <dbReference type="Pfam" id="PF04424"/>
    </source>
</evidence>
<sequence length="148" mass="15710">MRQIDFFGHSTHIIYQDKNGPCPVICISNCLLLNGKIKFECDLIEMPMERLVHIVQDLVKECLKIKIFMAVGAGRGLFNVGELAPEEKSVQVELSSGTVGKGEAPDLASVSAALAAVGHASAPSASLGDVLDDIVSALPGVLDMPLPR</sequence>
<dbReference type="EnsemblPlants" id="KQK18741">
    <property type="protein sequence ID" value="KQK18741"/>
    <property type="gene ID" value="BRADI_1g44400v3"/>
</dbReference>